<keyword evidence="4" id="KW-1185">Reference proteome</keyword>
<protein>
    <recommendedName>
        <fullName evidence="2">Transposase MuDR plant domain-containing protein</fullName>
    </recommendedName>
</protein>
<evidence type="ECO:0000259" key="2">
    <source>
        <dbReference type="Pfam" id="PF03108"/>
    </source>
</evidence>
<dbReference type="EMBL" id="LT934113">
    <property type="protein sequence ID" value="VAH24966.1"/>
    <property type="molecule type" value="Genomic_DNA"/>
</dbReference>
<organism evidence="3 4">
    <name type="scientific">Triticum turgidum subsp. durum</name>
    <name type="common">Durum wheat</name>
    <name type="synonym">Triticum durum</name>
    <dbReference type="NCBI Taxonomy" id="4567"/>
    <lineage>
        <taxon>Eukaryota</taxon>
        <taxon>Viridiplantae</taxon>
        <taxon>Streptophyta</taxon>
        <taxon>Embryophyta</taxon>
        <taxon>Tracheophyta</taxon>
        <taxon>Spermatophyta</taxon>
        <taxon>Magnoliopsida</taxon>
        <taxon>Liliopsida</taxon>
        <taxon>Poales</taxon>
        <taxon>Poaceae</taxon>
        <taxon>BOP clade</taxon>
        <taxon>Pooideae</taxon>
        <taxon>Triticodae</taxon>
        <taxon>Triticeae</taxon>
        <taxon>Triticinae</taxon>
        <taxon>Triticum</taxon>
    </lineage>
</organism>
<evidence type="ECO:0000313" key="4">
    <source>
        <dbReference type="Proteomes" id="UP000324705"/>
    </source>
</evidence>
<reference evidence="3 4" key="1">
    <citation type="submission" date="2017-09" db="EMBL/GenBank/DDBJ databases">
        <authorList>
            <consortium name="International Durum Wheat Genome Sequencing Consortium (IDWGSC)"/>
            <person name="Milanesi L."/>
        </authorList>
    </citation>
    <scope>NUCLEOTIDE SEQUENCE [LARGE SCALE GENOMIC DNA]</scope>
    <source>
        <strain evidence="4">cv. Svevo</strain>
    </source>
</reference>
<name>A0A9R1NHC8_TRITD</name>
<evidence type="ECO:0000256" key="1">
    <source>
        <dbReference type="SAM" id="MobiDB-lite"/>
    </source>
</evidence>
<dbReference type="PANTHER" id="PTHR31973">
    <property type="entry name" value="POLYPROTEIN, PUTATIVE-RELATED"/>
    <property type="match status" value="1"/>
</dbReference>
<feature type="domain" description="Transposase MuDR plant" evidence="2">
    <location>
        <begin position="318"/>
        <end position="382"/>
    </location>
</feature>
<dbReference type="AlphaFoldDB" id="A0A9R1NHC8"/>
<dbReference type="InterPro" id="IPR004332">
    <property type="entry name" value="Transposase_MuDR"/>
</dbReference>
<dbReference type="PANTHER" id="PTHR31973:SF187">
    <property type="entry name" value="MUTATOR TRANSPOSASE MUDRA PROTEIN"/>
    <property type="match status" value="1"/>
</dbReference>
<accession>A0A9R1NHC8</accession>
<dbReference type="Gramene" id="TRITD2Av1G009280.1">
    <property type="protein sequence ID" value="TRITD2Av1G009280.1"/>
    <property type="gene ID" value="TRITD2Av1G009280"/>
</dbReference>
<dbReference type="Pfam" id="PF03108">
    <property type="entry name" value="DBD_Tnp_Mut"/>
    <property type="match status" value="1"/>
</dbReference>
<dbReference type="Proteomes" id="UP000324705">
    <property type="component" value="Chromosome 2A"/>
</dbReference>
<feature type="compositionally biased region" description="Basic and acidic residues" evidence="1">
    <location>
        <begin position="246"/>
        <end position="261"/>
    </location>
</feature>
<evidence type="ECO:0000313" key="3">
    <source>
        <dbReference type="EMBL" id="VAH24966.1"/>
    </source>
</evidence>
<feature type="compositionally biased region" description="Basic and acidic residues" evidence="1">
    <location>
        <begin position="211"/>
        <end position="226"/>
    </location>
</feature>
<proteinExistence type="predicted"/>
<dbReference type="OMA" id="CEAMMRV"/>
<feature type="region of interest" description="Disordered" evidence="1">
    <location>
        <begin position="206"/>
        <end position="272"/>
    </location>
</feature>
<sequence>MYFVRDPGVGIAGMDEICDDDKVDEMLDHIANNDQHVVNLTVVRGTDPRPADLSSGYLVEEQVPLSHIGENPVYVVNPSSVLLRSPPKSIIQSQPEPLQFYTTQQSTNHDLDTNAAMDQSNAAHQDELETLMELKRRTKIAKFRKHKIAAEHVNKVKQKLPILLTEDDSDLDADEDYLQRLNEMRKQREDPLIHFDGDTDVGELYEEDEEGQHVEVEQEEQVHQEEQVEQPQQQEVPTKKKKARKGPTERSHSSLEQRFEDVWAPSSDEEPDLGVLKQEYDDGAEEVQFVLPNGRKSRSVRSLPRIWYSEERENPEDQFCRKLCFLNVYQFRRAIQTLHITQNRNYEFHRNCNDSIIVVCTNAKCPFFIAASVVANETTFCIRKANFVHTCPAVGENTKVTAKWVAHQCEAMMRVDIGTPVTTIMQTLKKKYGIEMSTHMAYRARKQALKVVQGDQRGQYTRIRDYLQVVLDTNPGSRCIVTTRHVPEHPSKNPKFHGLFFCLSACKQGFLNGCRPFIRVGGCFIKLSTSQ</sequence>
<gene>
    <name evidence="3" type="ORF">TRITD_2Av1G009280</name>
</gene>